<evidence type="ECO:0000313" key="2">
    <source>
        <dbReference type="Proteomes" id="UP001390339"/>
    </source>
</evidence>
<accession>A0ABR2HYB2</accession>
<dbReference type="PANTHER" id="PTHR33112">
    <property type="entry name" value="DOMAIN PROTEIN, PUTATIVE-RELATED"/>
    <property type="match status" value="1"/>
</dbReference>
<sequence length="124" mass="14212">MEWFHGIGPIFGSEDRKVDWMRGSPPTFVDYCRWVQEYTTRQLSFPSDILNAFAGAGKVIGEALGSRMLFGLPEKCLPQALRWERTVDRGEDYDGCPRPVSEQVDGLEIPSWSWAHTIGQVQYW</sequence>
<organism evidence="1 2">
    <name type="scientific">Apiospora arundinis</name>
    <dbReference type="NCBI Taxonomy" id="335852"/>
    <lineage>
        <taxon>Eukaryota</taxon>
        <taxon>Fungi</taxon>
        <taxon>Dikarya</taxon>
        <taxon>Ascomycota</taxon>
        <taxon>Pezizomycotina</taxon>
        <taxon>Sordariomycetes</taxon>
        <taxon>Xylariomycetidae</taxon>
        <taxon>Amphisphaeriales</taxon>
        <taxon>Apiosporaceae</taxon>
        <taxon>Apiospora</taxon>
    </lineage>
</organism>
<dbReference type="EMBL" id="JAPCWZ010000007">
    <property type="protein sequence ID" value="KAK8855101.1"/>
    <property type="molecule type" value="Genomic_DNA"/>
</dbReference>
<reference evidence="1 2" key="1">
    <citation type="journal article" date="2024" name="IMA Fungus">
        <title>Apiospora arundinis, a panoply of carbohydrate-active enzymes and secondary metabolites.</title>
        <authorList>
            <person name="Sorensen T."/>
            <person name="Petersen C."/>
            <person name="Muurmann A.T."/>
            <person name="Christiansen J.V."/>
            <person name="Brundto M.L."/>
            <person name="Overgaard C.K."/>
            <person name="Boysen A.T."/>
            <person name="Wollenberg R.D."/>
            <person name="Larsen T.O."/>
            <person name="Sorensen J.L."/>
            <person name="Nielsen K.L."/>
            <person name="Sondergaard T.E."/>
        </authorList>
    </citation>
    <scope>NUCLEOTIDE SEQUENCE [LARGE SCALE GENOMIC DNA]</scope>
    <source>
        <strain evidence="1 2">AAU 773</strain>
    </source>
</reference>
<comment type="caution">
    <text evidence="1">The sequence shown here is derived from an EMBL/GenBank/DDBJ whole genome shotgun (WGS) entry which is preliminary data.</text>
</comment>
<keyword evidence="2" id="KW-1185">Reference proteome</keyword>
<proteinExistence type="predicted"/>
<name>A0ABR2HYB2_9PEZI</name>
<dbReference type="Proteomes" id="UP001390339">
    <property type="component" value="Unassembled WGS sequence"/>
</dbReference>
<protein>
    <submittedName>
        <fullName evidence="1">Heterokaryon incompatibility protein-domain-containing protein</fullName>
    </submittedName>
</protein>
<dbReference type="PANTHER" id="PTHR33112:SF12">
    <property type="entry name" value="HETEROKARYON INCOMPATIBILITY DOMAIN-CONTAINING PROTEIN"/>
    <property type="match status" value="1"/>
</dbReference>
<gene>
    <name evidence="1" type="ORF">PGQ11_011013</name>
</gene>
<evidence type="ECO:0000313" key="1">
    <source>
        <dbReference type="EMBL" id="KAK8855101.1"/>
    </source>
</evidence>